<accession>A0A6G7YC32</accession>
<dbReference type="EMBL" id="CP049866">
    <property type="protein sequence ID" value="QIK74464.1"/>
    <property type="molecule type" value="Genomic_DNA"/>
</dbReference>
<dbReference type="KEGG" id="npi:G7071_02435"/>
<proteinExistence type="predicted"/>
<dbReference type="Gene3D" id="2.60.40.2700">
    <property type="match status" value="1"/>
</dbReference>
<dbReference type="Proteomes" id="UP000502035">
    <property type="component" value="Chromosome"/>
</dbReference>
<keyword evidence="2" id="KW-1185">Reference proteome</keyword>
<evidence type="ECO:0000313" key="2">
    <source>
        <dbReference type="Proteomes" id="UP000502035"/>
    </source>
</evidence>
<protein>
    <recommendedName>
        <fullName evidence="3">Ig-like domain-containing protein</fullName>
    </recommendedName>
</protein>
<dbReference type="RefSeq" id="WP_166314487.1">
    <property type="nucleotide sequence ID" value="NZ_CP049866.1"/>
</dbReference>
<evidence type="ECO:0000313" key="1">
    <source>
        <dbReference type="EMBL" id="QIK74464.1"/>
    </source>
</evidence>
<sequence>MSAPGKLTAPRLVSRGRRLACSPGTWSGNPTSFSYRWKVGNKVKPGATAPKLRVTRALHGKRVSCGVVAGNAAASTTAWSRRVTVR</sequence>
<reference evidence="1 2" key="1">
    <citation type="submission" date="2020-03" db="EMBL/GenBank/DDBJ databases">
        <title>Nocardioides sp. nov., isolated from fish.</title>
        <authorList>
            <person name="Hyun D.-W."/>
            <person name="Bae J.-W."/>
        </authorList>
    </citation>
    <scope>NUCLEOTIDE SEQUENCE [LARGE SCALE GENOMIC DNA]</scope>
    <source>
        <strain evidence="1 2">HDW12A</strain>
    </source>
</reference>
<gene>
    <name evidence="1" type="ORF">G7071_02435</name>
</gene>
<dbReference type="AlphaFoldDB" id="A0A6G7YC32"/>
<name>A0A6G7YC32_9ACTN</name>
<evidence type="ECO:0008006" key="3">
    <source>
        <dbReference type="Google" id="ProtNLM"/>
    </source>
</evidence>
<organism evidence="1 2">
    <name type="scientific">Nocardioides piscis</name>
    <dbReference type="NCBI Taxonomy" id="2714938"/>
    <lineage>
        <taxon>Bacteria</taxon>
        <taxon>Bacillati</taxon>
        <taxon>Actinomycetota</taxon>
        <taxon>Actinomycetes</taxon>
        <taxon>Propionibacteriales</taxon>
        <taxon>Nocardioidaceae</taxon>
        <taxon>Nocardioides</taxon>
    </lineage>
</organism>